<comment type="caution">
    <text evidence="1">The sequence shown here is derived from an EMBL/GenBank/DDBJ whole genome shotgun (WGS) entry which is preliminary data.</text>
</comment>
<name>A0ABD2TQJ5_9SOLN</name>
<organism evidence="1 2">
    <name type="scientific">Solanum stoloniferum</name>
    <dbReference type="NCBI Taxonomy" id="62892"/>
    <lineage>
        <taxon>Eukaryota</taxon>
        <taxon>Viridiplantae</taxon>
        <taxon>Streptophyta</taxon>
        <taxon>Embryophyta</taxon>
        <taxon>Tracheophyta</taxon>
        <taxon>Spermatophyta</taxon>
        <taxon>Magnoliopsida</taxon>
        <taxon>eudicotyledons</taxon>
        <taxon>Gunneridae</taxon>
        <taxon>Pentapetalae</taxon>
        <taxon>asterids</taxon>
        <taxon>lamiids</taxon>
        <taxon>Solanales</taxon>
        <taxon>Solanaceae</taxon>
        <taxon>Solanoideae</taxon>
        <taxon>Solaneae</taxon>
        <taxon>Solanum</taxon>
    </lineage>
</organism>
<keyword evidence="2" id="KW-1185">Reference proteome</keyword>
<evidence type="ECO:0000313" key="1">
    <source>
        <dbReference type="EMBL" id="KAL3358540.1"/>
    </source>
</evidence>
<accession>A0ABD2TQJ5</accession>
<dbReference type="EMBL" id="JBJKTR010000009">
    <property type="protein sequence ID" value="KAL3358540.1"/>
    <property type="molecule type" value="Genomic_DNA"/>
</dbReference>
<protein>
    <submittedName>
        <fullName evidence="1">Uncharacterized protein</fullName>
    </submittedName>
</protein>
<proteinExistence type="predicted"/>
<sequence length="116" mass="13455">NFLSHGPMASPMWTPHPLHQKRLWAARKMSIPAVPFPIYHSPFSINPKKRRYSKVFLLLHNCFSVCYEIRVSKNSNFEFLEPKLAIKGNHLVLIRDIQKKAFGNHRSTSKNQSGNQ</sequence>
<evidence type="ECO:0000313" key="2">
    <source>
        <dbReference type="Proteomes" id="UP001627284"/>
    </source>
</evidence>
<dbReference type="Proteomes" id="UP001627284">
    <property type="component" value="Unassembled WGS sequence"/>
</dbReference>
<reference evidence="1 2" key="1">
    <citation type="submission" date="2024-05" db="EMBL/GenBank/DDBJ databases">
        <title>De novo assembly of an allotetraploid wild potato.</title>
        <authorList>
            <person name="Hosaka A.J."/>
        </authorList>
    </citation>
    <scope>NUCLEOTIDE SEQUENCE [LARGE SCALE GENOMIC DNA]</scope>
    <source>
        <tissue evidence="1">Young leaves</tissue>
    </source>
</reference>
<gene>
    <name evidence="1" type="ORF">AABB24_015576</name>
</gene>
<dbReference type="AlphaFoldDB" id="A0ABD2TQJ5"/>
<feature type="non-terminal residue" evidence="1">
    <location>
        <position position="1"/>
    </location>
</feature>